<protein>
    <submittedName>
        <fullName evidence="2">Uncharacterized protein</fullName>
    </submittedName>
</protein>
<evidence type="ECO:0000313" key="2">
    <source>
        <dbReference type="EMBL" id="KIM98074.1"/>
    </source>
</evidence>
<gene>
    <name evidence="2" type="ORF">OIDMADRAFT_147562</name>
</gene>
<proteinExistence type="predicted"/>
<reference evidence="2 3" key="1">
    <citation type="submission" date="2014-04" db="EMBL/GenBank/DDBJ databases">
        <authorList>
            <consortium name="DOE Joint Genome Institute"/>
            <person name="Kuo A."/>
            <person name="Martino E."/>
            <person name="Perotto S."/>
            <person name="Kohler A."/>
            <person name="Nagy L.G."/>
            <person name="Floudas D."/>
            <person name="Copeland A."/>
            <person name="Barry K.W."/>
            <person name="Cichocki N."/>
            <person name="Veneault-Fourrey C."/>
            <person name="LaButti K."/>
            <person name="Lindquist E.A."/>
            <person name="Lipzen A."/>
            <person name="Lundell T."/>
            <person name="Morin E."/>
            <person name="Murat C."/>
            <person name="Sun H."/>
            <person name="Tunlid A."/>
            <person name="Henrissat B."/>
            <person name="Grigoriev I.V."/>
            <person name="Hibbett D.S."/>
            <person name="Martin F."/>
            <person name="Nordberg H.P."/>
            <person name="Cantor M.N."/>
            <person name="Hua S.X."/>
        </authorList>
    </citation>
    <scope>NUCLEOTIDE SEQUENCE [LARGE SCALE GENOMIC DNA]</scope>
    <source>
        <strain evidence="2 3">Zn</strain>
    </source>
</reference>
<sequence length="499" mass="55576">MAPFLVADPLFPTYELEARNRRIASYSKQSAAKTPRLRSPQSLQNMNSSGGPSIRDTGNRANRRSRRTSHSASLTDLDALVRDYEKLNFLKRCGIDGNNGSELPLLVKVDTLETPTVAEKISALARNHITDWQERKAEKRTNKRQQAWPSEQPYILPTNRRNNSHGCSCGPPGCCIFEKLAKEDREVEVTAIAAAEEIVKSRRNSRQIIPIFGKSHYLTCTKSSKRKDKDKGKGKEVDTAKNGCSDIGKCSFREDPSDDEDETSLSISSRIPWYPEFQTKPPPSCNCLLFKLGHGFSDGEIQKMRWFLDRIGRGLAVPGDWFEEETLPPPMSFLNKNWIIVHCAPISTKQPPLSLQGHSAKSFMQPTPRYTMKLRHLSSRLAEHTVPSSVNLASTTSHSIFQSDPPKANRAPVTLEEYIAASKSASQPLFKRPSLKVNTSVHGDDQPCITPRNTPQIAVIQGDLPVPEDMSVNSALSNVAGLSLCVRKAEESQELEIKD</sequence>
<dbReference type="EMBL" id="KN832881">
    <property type="protein sequence ID" value="KIM98074.1"/>
    <property type="molecule type" value="Genomic_DNA"/>
</dbReference>
<organism evidence="2 3">
    <name type="scientific">Oidiodendron maius (strain Zn)</name>
    <dbReference type="NCBI Taxonomy" id="913774"/>
    <lineage>
        <taxon>Eukaryota</taxon>
        <taxon>Fungi</taxon>
        <taxon>Dikarya</taxon>
        <taxon>Ascomycota</taxon>
        <taxon>Pezizomycotina</taxon>
        <taxon>Leotiomycetes</taxon>
        <taxon>Leotiomycetes incertae sedis</taxon>
        <taxon>Myxotrichaceae</taxon>
        <taxon>Oidiodendron</taxon>
    </lineage>
</organism>
<dbReference type="AlphaFoldDB" id="A0A0C3H3P2"/>
<evidence type="ECO:0000313" key="3">
    <source>
        <dbReference type="Proteomes" id="UP000054321"/>
    </source>
</evidence>
<accession>A0A0C3H3P2</accession>
<dbReference type="Proteomes" id="UP000054321">
    <property type="component" value="Unassembled WGS sequence"/>
</dbReference>
<dbReference type="HOGENOM" id="CLU_546402_0_0_1"/>
<evidence type="ECO:0000256" key="1">
    <source>
        <dbReference type="SAM" id="MobiDB-lite"/>
    </source>
</evidence>
<feature type="compositionally biased region" description="Polar residues" evidence="1">
    <location>
        <begin position="39"/>
        <end position="51"/>
    </location>
</feature>
<dbReference type="InParanoid" id="A0A0C3H3P2"/>
<name>A0A0C3H3P2_OIDMZ</name>
<keyword evidence="3" id="KW-1185">Reference proteome</keyword>
<reference evidence="3" key="2">
    <citation type="submission" date="2015-01" db="EMBL/GenBank/DDBJ databases">
        <title>Evolutionary Origins and Diversification of the Mycorrhizal Mutualists.</title>
        <authorList>
            <consortium name="DOE Joint Genome Institute"/>
            <consortium name="Mycorrhizal Genomics Consortium"/>
            <person name="Kohler A."/>
            <person name="Kuo A."/>
            <person name="Nagy L.G."/>
            <person name="Floudas D."/>
            <person name="Copeland A."/>
            <person name="Barry K.W."/>
            <person name="Cichocki N."/>
            <person name="Veneault-Fourrey C."/>
            <person name="LaButti K."/>
            <person name="Lindquist E.A."/>
            <person name="Lipzen A."/>
            <person name="Lundell T."/>
            <person name="Morin E."/>
            <person name="Murat C."/>
            <person name="Riley R."/>
            <person name="Ohm R."/>
            <person name="Sun H."/>
            <person name="Tunlid A."/>
            <person name="Henrissat B."/>
            <person name="Grigoriev I.V."/>
            <person name="Hibbett D.S."/>
            <person name="Martin F."/>
        </authorList>
    </citation>
    <scope>NUCLEOTIDE SEQUENCE [LARGE SCALE GENOMIC DNA]</scope>
    <source>
        <strain evidence="3">Zn</strain>
    </source>
</reference>
<feature type="region of interest" description="Disordered" evidence="1">
    <location>
        <begin position="26"/>
        <end position="72"/>
    </location>
</feature>